<protein>
    <submittedName>
        <fullName evidence="2">Uncharacterized protein</fullName>
    </submittedName>
</protein>
<feature type="region of interest" description="Disordered" evidence="1">
    <location>
        <begin position="228"/>
        <end position="267"/>
    </location>
</feature>
<keyword evidence="3" id="KW-1185">Reference proteome</keyword>
<dbReference type="OrthoDB" id="6365438at2759"/>
<proteinExistence type="predicted"/>
<dbReference type="Proteomes" id="UP000326759">
    <property type="component" value="Unassembled WGS sequence"/>
</dbReference>
<evidence type="ECO:0000256" key="1">
    <source>
        <dbReference type="SAM" id="MobiDB-lite"/>
    </source>
</evidence>
<gene>
    <name evidence="2" type="ORF">Anas_06379</name>
</gene>
<name>A0A5N5SVY8_9CRUS</name>
<accession>A0A5N5SVY8</accession>
<organism evidence="2 3">
    <name type="scientific">Armadillidium nasatum</name>
    <dbReference type="NCBI Taxonomy" id="96803"/>
    <lineage>
        <taxon>Eukaryota</taxon>
        <taxon>Metazoa</taxon>
        <taxon>Ecdysozoa</taxon>
        <taxon>Arthropoda</taxon>
        <taxon>Crustacea</taxon>
        <taxon>Multicrustacea</taxon>
        <taxon>Malacostraca</taxon>
        <taxon>Eumalacostraca</taxon>
        <taxon>Peracarida</taxon>
        <taxon>Isopoda</taxon>
        <taxon>Oniscidea</taxon>
        <taxon>Crinocheta</taxon>
        <taxon>Armadillidiidae</taxon>
        <taxon>Armadillidium</taxon>
    </lineage>
</organism>
<dbReference type="AlphaFoldDB" id="A0A5N5SVY8"/>
<sequence>MSRITEEEIKEGKEFMRMKDFWLVYNDIDNCDLLQAILDKYYNECPNTYSAEILDHQNSSRLVIRCNVCNGKQLSSYDPFISHNSGKNHKKSVAKRQDSNECTMIDLPVLEFKKLGDIENPFERGTLEFELFETVHDIIGYQFLYREIKNTGEFITCQLCAKYDDKYKCMKTSSALRHMKSKYHQNNYLRTKFGIQNSTLENERSRQDYIADVIQLEGKLLHKILTIDATDPNEEPPSSSKEGKDLDLKSENVAEASSTKELIKDPDIPETPEQFLEVIHGHLQHLNKNKGDDGVMKNLQKDPEALDLLVSTANVLAQKIYMFSENYEPVFKPANYLKDVIISSYLLWKNKENENYQKEKKTKEEIIIPKA</sequence>
<feature type="compositionally biased region" description="Basic and acidic residues" evidence="1">
    <location>
        <begin position="241"/>
        <end position="252"/>
    </location>
</feature>
<reference evidence="2 3" key="1">
    <citation type="journal article" date="2019" name="PLoS Biol.">
        <title>Sex chromosomes control vertical transmission of feminizing Wolbachia symbionts in an isopod.</title>
        <authorList>
            <person name="Becking T."/>
            <person name="Chebbi M.A."/>
            <person name="Giraud I."/>
            <person name="Moumen B."/>
            <person name="Laverre T."/>
            <person name="Caubet Y."/>
            <person name="Peccoud J."/>
            <person name="Gilbert C."/>
            <person name="Cordaux R."/>
        </authorList>
    </citation>
    <scope>NUCLEOTIDE SEQUENCE [LARGE SCALE GENOMIC DNA]</scope>
    <source>
        <strain evidence="2">ANa2</strain>
        <tissue evidence="2">Whole body excluding digestive tract and cuticle</tissue>
    </source>
</reference>
<comment type="caution">
    <text evidence="2">The sequence shown here is derived from an EMBL/GenBank/DDBJ whole genome shotgun (WGS) entry which is preliminary data.</text>
</comment>
<evidence type="ECO:0000313" key="2">
    <source>
        <dbReference type="EMBL" id="KAB7498182.1"/>
    </source>
</evidence>
<dbReference type="EMBL" id="SEYY01019503">
    <property type="protein sequence ID" value="KAB7498182.1"/>
    <property type="molecule type" value="Genomic_DNA"/>
</dbReference>
<evidence type="ECO:0000313" key="3">
    <source>
        <dbReference type="Proteomes" id="UP000326759"/>
    </source>
</evidence>